<evidence type="ECO:0000256" key="11">
    <source>
        <dbReference type="SAM" id="MobiDB-lite"/>
    </source>
</evidence>
<keyword evidence="10" id="KW-0926">Vacuole</keyword>
<comment type="caution">
    <text evidence="10">Lacks conserved residue(s) required for the propagation of feature annotation.</text>
</comment>
<feature type="transmembrane region" description="Helical" evidence="10">
    <location>
        <begin position="55"/>
        <end position="84"/>
    </location>
</feature>
<keyword evidence="6 10" id="KW-0106">Calcium</keyword>
<evidence type="ECO:0000256" key="9">
    <source>
        <dbReference type="ARBA" id="ARBA00023136"/>
    </source>
</evidence>
<feature type="domain" description="Sodium/calcium exchanger membrane region" evidence="12">
    <location>
        <begin position="72"/>
        <end position="227"/>
    </location>
</feature>
<dbReference type="Proteomes" id="UP000002812">
    <property type="component" value="Unassembled WGS sequence"/>
</dbReference>
<dbReference type="GO" id="GO:0000329">
    <property type="term" value="C:fungal-type vacuole membrane"/>
    <property type="evidence" value="ECO:0007669"/>
    <property type="project" value="TreeGrafter"/>
</dbReference>
<evidence type="ECO:0000256" key="1">
    <source>
        <dbReference type="ARBA" id="ARBA00004127"/>
    </source>
</evidence>
<keyword evidence="10" id="KW-0050">Antiport</keyword>
<comment type="similarity">
    <text evidence="2 10">Belongs to the Ca(2+):cation antiporter (CaCA) (TC 2.A.19) family.</text>
</comment>
<feature type="region of interest" description="Disordered" evidence="11">
    <location>
        <begin position="11"/>
        <end position="46"/>
    </location>
</feature>
<evidence type="ECO:0000256" key="4">
    <source>
        <dbReference type="ARBA" id="ARBA00022568"/>
    </source>
</evidence>
<evidence type="ECO:0000259" key="12">
    <source>
        <dbReference type="Pfam" id="PF01699"/>
    </source>
</evidence>
<keyword evidence="3 10" id="KW-0813">Transport</keyword>
<feature type="transmembrane region" description="Helical" evidence="10">
    <location>
        <begin position="358"/>
        <end position="379"/>
    </location>
</feature>
<feature type="transmembrane region" description="Helical" evidence="10">
    <location>
        <begin position="132"/>
        <end position="155"/>
    </location>
</feature>
<keyword evidence="8 10" id="KW-0406">Ion transport</keyword>
<dbReference type="InterPro" id="IPR004713">
    <property type="entry name" value="CaH_exchang"/>
</dbReference>
<evidence type="ECO:0000256" key="2">
    <source>
        <dbReference type="ARBA" id="ARBA00008170"/>
    </source>
</evidence>
<gene>
    <name evidence="13" type="ORF">Ao3042_02312</name>
</gene>
<evidence type="ECO:0000256" key="3">
    <source>
        <dbReference type="ARBA" id="ARBA00022448"/>
    </source>
</evidence>
<accession>I8A8K3</accession>
<proteinExistence type="inferred from homology"/>
<dbReference type="InterPro" id="IPR004798">
    <property type="entry name" value="CAX-like"/>
</dbReference>
<dbReference type="EMBL" id="AKHY01000108">
    <property type="protein sequence ID" value="EIT81179.1"/>
    <property type="molecule type" value="Genomic_DNA"/>
</dbReference>
<comment type="caution">
    <text evidence="13">The sequence shown here is derived from an EMBL/GenBank/DDBJ whole genome shotgun (WGS) entry which is preliminary data.</text>
</comment>
<evidence type="ECO:0000256" key="7">
    <source>
        <dbReference type="ARBA" id="ARBA00022989"/>
    </source>
</evidence>
<protein>
    <recommendedName>
        <fullName evidence="10">Vacuolar calcium ion transporter</fullName>
    </recommendedName>
</protein>
<keyword evidence="4 10" id="KW-0109">Calcium transport</keyword>
<evidence type="ECO:0000256" key="8">
    <source>
        <dbReference type="ARBA" id="ARBA00023065"/>
    </source>
</evidence>
<feature type="transmembrane region" description="Helical" evidence="10">
    <location>
        <begin position="207"/>
        <end position="225"/>
    </location>
</feature>
<feature type="domain" description="Sodium/calcium exchanger membrane region" evidence="12">
    <location>
        <begin position="261"/>
        <end position="399"/>
    </location>
</feature>
<dbReference type="GO" id="GO:0006874">
    <property type="term" value="P:intracellular calcium ion homeostasis"/>
    <property type="evidence" value="ECO:0007669"/>
    <property type="project" value="TreeGrafter"/>
</dbReference>
<feature type="transmembrane region" description="Helical" evidence="10">
    <location>
        <begin position="261"/>
        <end position="282"/>
    </location>
</feature>
<evidence type="ECO:0000256" key="6">
    <source>
        <dbReference type="ARBA" id="ARBA00022837"/>
    </source>
</evidence>
<feature type="transmembrane region" description="Helical" evidence="10">
    <location>
        <begin position="386"/>
        <end position="403"/>
    </location>
</feature>
<keyword evidence="9 10" id="KW-0472">Membrane</keyword>
<evidence type="ECO:0000256" key="10">
    <source>
        <dbReference type="RuleBase" id="RU365028"/>
    </source>
</evidence>
<organism evidence="13 14">
    <name type="scientific">Aspergillus oryzae (strain 3.042)</name>
    <name type="common">Yellow koji mold</name>
    <dbReference type="NCBI Taxonomy" id="1160506"/>
    <lineage>
        <taxon>Eukaryota</taxon>
        <taxon>Fungi</taxon>
        <taxon>Dikarya</taxon>
        <taxon>Ascomycota</taxon>
        <taxon>Pezizomycotina</taxon>
        <taxon>Eurotiomycetes</taxon>
        <taxon>Eurotiomycetidae</taxon>
        <taxon>Eurotiales</taxon>
        <taxon>Aspergillaceae</taxon>
        <taxon>Aspergillus</taxon>
        <taxon>Aspergillus subgen. Circumdati</taxon>
    </lineage>
</organism>
<dbReference type="Gene3D" id="1.20.1420.30">
    <property type="entry name" value="NCX, central ion-binding region"/>
    <property type="match status" value="1"/>
</dbReference>
<dbReference type="GO" id="GO:0015369">
    <property type="term" value="F:calcium:proton antiporter activity"/>
    <property type="evidence" value="ECO:0007669"/>
    <property type="project" value="UniProtKB-UniRule"/>
</dbReference>
<reference evidence="14" key="2">
    <citation type="submission" date="2012-06" db="EMBL/GenBank/DDBJ databases">
        <title>Comparative genomic analyses of Aspergillus oryzae 3.042 and A. oryzae RIB40 for soy-sauce fermentation.</title>
        <authorList>
            <person name="Zhao G."/>
            <person name="Hou L."/>
            <person name="Wang C."/>
            <person name="Cao X."/>
        </authorList>
    </citation>
    <scope>NUCLEOTIDE SEQUENCE [LARGE SCALE GENOMIC DNA]</scope>
    <source>
        <strain evidence="14">3.042</strain>
    </source>
</reference>
<keyword evidence="7 10" id="KW-1133">Transmembrane helix</keyword>
<dbReference type="AlphaFoldDB" id="I8A8K3"/>
<evidence type="ECO:0000256" key="5">
    <source>
        <dbReference type="ARBA" id="ARBA00022692"/>
    </source>
</evidence>
<keyword evidence="5 10" id="KW-0812">Transmembrane</keyword>
<dbReference type="PANTHER" id="PTHR31503">
    <property type="entry name" value="VACUOLAR CALCIUM ION TRANSPORTER"/>
    <property type="match status" value="1"/>
</dbReference>
<sequence>MATLGPSVLRPNGQIRFPGPPHRTVSHHPSGSKSFRAAGDSHHDQVSGNRRPIPLLLFLPLGVIAALLNWNSVLVSVFNFLAILPLSAIVSDASDTLAEYFGDLVGGLINATFGNAVELSTGILAVTSGDTYFAQSVMIGSILSDILLIMGGCLISASYSKHILYFNMAQTGSLSSLMVITAVGLILPSVLYATFTSVDLEDQVLSFSRGTSAVLLVLYVGYLYFQLGTHKHLFQQEPNSPQEGESDQDENEQKPDLSKTVLTLIAAGISIILCSHFFLASVPATSATTGISKTFIATILIPITSNCPEGVAVIAASFGGGDVNFAISVIVSSILQIGLFAIPFLVMLGWLIGVPMTLFFETFHTLALFFAILVVNQVLKDAKYTYLHGSMLVGLYVLFPSVLRGLPVTDILA</sequence>
<reference evidence="13 14" key="1">
    <citation type="journal article" date="2012" name="Eukaryot. Cell">
        <title>Draft genome sequence of Aspergillus oryzae strain 3.042.</title>
        <authorList>
            <person name="Zhao G."/>
            <person name="Yao Y."/>
            <person name="Qi W."/>
            <person name="Wang C."/>
            <person name="Hou L."/>
            <person name="Zeng B."/>
            <person name="Cao X."/>
        </authorList>
    </citation>
    <scope>NUCLEOTIDE SEQUENCE [LARGE SCALE GENOMIC DNA]</scope>
    <source>
        <strain evidence="13 14">3.042</strain>
    </source>
</reference>
<dbReference type="PANTHER" id="PTHR31503:SF22">
    <property type="entry name" value="VACUOLAR CALCIUM ION TRANSPORTER"/>
    <property type="match status" value="1"/>
</dbReference>
<dbReference type="HOGENOM" id="CLU_008721_2_1_1"/>
<dbReference type="OrthoDB" id="1699231at2759"/>
<comment type="function">
    <text evidence="10">Has a role in promoting intracellular calcium ion sequestration via the exchange of calcium ions for hydrogen ions across the vacuolar membrane. Involved also in manganese ion homeostasis via its uptake into the vacuole.</text>
</comment>
<dbReference type="NCBIfam" id="TIGR00378">
    <property type="entry name" value="cax"/>
    <property type="match status" value="1"/>
</dbReference>
<evidence type="ECO:0000313" key="14">
    <source>
        <dbReference type="Proteomes" id="UP000002812"/>
    </source>
</evidence>
<evidence type="ECO:0000313" key="13">
    <source>
        <dbReference type="EMBL" id="EIT81179.1"/>
    </source>
</evidence>
<feature type="transmembrane region" description="Helical" evidence="10">
    <location>
        <begin position="176"/>
        <end position="195"/>
    </location>
</feature>
<comment type="subcellular location">
    <subcellularLocation>
        <location evidence="1">Endomembrane system</location>
        <topology evidence="1">Multi-pass membrane protein</topology>
    </subcellularLocation>
    <subcellularLocation>
        <location evidence="10">Vacuole membrane</location>
    </subcellularLocation>
</comment>
<dbReference type="GO" id="GO:0012505">
    <property type="term" value="C:endomembrane system"/>
    <property type="evidence" value="ECO:0007669"/>
    <property type="project" value="UniProtKB-SubCell"/>
</dbReference>
<dbReference type="InterPro" id="IPR004837">
    <property type="entry name" value="NaCa_Exmemb"/>
</dbReference>
<dbReference type="Pfam" id="PF01699">
    <property type="entry name" value="Na_Ca_ex"/>
    <property type="match status" value="2"/>
</dbReference>
<feature type="transmembrane region" description="Helical" evidence="10">
    <location>
        <begin position="325"/>
        <end position="352"/>
    </location>
</feature>
<dbReference type="InterPro" id="IPR044880">
    <property type="entry name" value="NCX_ion-bd_dom_sf"/>
</dbReference>
<feature type="transmembrane region" description="Helical" evidence="10">
    <location>
        <begin position="294"/>
        <end position="318"/>
    </location>
</feature>
<name>I8A8K3_ASPO3</name>